<dbReference type="CDD" id="cd09891">
    <property type="entry name" value="NGN_Bact_1"/>
    <property type="match status" value="1"/>
</dbReference>
<evidence type="ECO:0000259" key="5">
    <source>
        <dbReference type="SMART" id="SM00738"/>
    </source>
</evidence>
<dbReference type="FunFam" id="3.30.70.940:FF:000002">
    <property type="entry name" value="Transcription termination/antitermination protein NusG"/>
    <property type="match status" value="1"/>
</dbReference>
<dbReference type="InterPro" id="IPR043425">
    <property type="entry name" value="NusG-like"/>
</dbReference>
<dbReference type="NCBIfam" id="TIGR00922">
    <property type="entry name" value="nusG"/>
    <property type="match status" value="1"/>
</dbReference>
<evidence type="ECO:0000313" key="7">
    <source>
        <dbReference type="EMBL" id="GAG79287.1"/>
    </source>
</evidence>
<dbReference type="SMART" id="SM00738">
    <property type="entry name" value="NGN"/>
    <property type="match status" value="1"/>
</dbReference>
<dbReference type="Pfam" id="PF02357">
    <property type="entry name" value="NusG"/>
    <property type="match status" value="1"/>
</dbReference>
<dbReference type="SUPFAM" id="SSF82679">
    <property type="entry name" value="N-utilization substance G protein NusG, N-terminal domain"/>
    <property type="match status" value="1"/>
</dbReference>
<feature type="domain" description="KOW" evidence="6">
    <location>
        <begin position="123"/>
        <end position="150"/>
    </location>
</feature>
<dbReference type="GO" id="GO:0006354">
    <property type="term" value="P:DNA-templated transcription elongation"/>
    <property type="evidence" value="ECO:0007669"/>
    <property type="project" value="InterPro"/>
</dbReference>
<protein>
    <recommendedName>
        <fullName evidence="8">Transcription termination/antitermination protein NusG</fullName>
    </recommendedName>
</protein>
<comment type="caution">
    <text evidence="7">The sequence shown here is derived from an EMBL/GenBank/DDBJ whole genome shotgun (WGS) entry which is preliminary data.</text>
</comment>
<proteinExistence type="inferred from homology"/>
<dbReference type="HAMAP" id="MF_00948">
    <property type="entry name" value="NusG"/>
    <property type="match status" value="1"/>
</dbReference>
<name>X1BDH2_9ZZZZ</name>
<evidence type="ECO:0000256" key="1">
    <source>
        <dbReference type="ARBA" id="ARBA00022472"/>
    </source>
</evidence>
<evidence type="ECO:0000256" key="3">
    <source>
        <dbReference type="ARBA" id="ARBA00023015"/>
    </source>
</evidence>
<dbReference type="GO" id="GO:0005829">
    <property type="term" value="C:cytosol"/>
    <property type="evidence" value="ECO:0007669"/>
    <property type="project" value="TreeGrafter"/>
</dbReference>
<gene>
    <name evidence="7" type="ORF">S01H4_25747</name>
</gene>
<dbReference type="InterPro" id="IPR005824">
    <property type="entry name" value="KOW"/>
</dbReference>
<dbReference type="InterPro" id="IPR047050">
    <property type="entry name" value="NGN"/>
</dbReference>
<dbReference type="GO" id="GO:0031564">
    <property type="term" value="P:transcription antitermination"/>
    <property type="evidence" value="ECO:0007669"/>
    <property type="project" value="UniProtKB-KW"/>
</dbReference>
<dbReference type="Pfam" id="PF00467">
    <property type="entry name" value="KOW"/>
    <property type="match status" value="1"/>
</dbReference>
<dbReference type="GO" id="GO:0006353">
    <property type="term" value="P:DNA-templated transcription termination"/>
    <property type="evidence" value="ECO:0007669"/>
    <property type="project" value="UniProtKB-KW"/>
</dbReference>
<dbReference type="GO" id="GO:0032784">
    <property type="term" value="P:regulation of DNA-templated transcription elongation"/>
    <property type="evidence" value="ECO:0007669"/>
    <property type="project" value="InterPro"/>
</dbReference>
<dbReference type="AlphaFoldDB" id="X1BDH2"/>
<keyword evidence="4" id="KW-0804">Transcription</keyword>
<dbReference type="CDD" id="cd06091">
    <property type="entry name" value="KOW_NusG"/>
    <property type="match status" value="1"/>
</dbReference>
<evidence type="ECO:0000256" key="4">
    <source>
        <dbReference type="ARBA" id="ARBA00023163"/>
    </source>
</evidence>
<accession>X1BDH2</accession>
<dbReference type="InterPro" id="IPR036735">
    <property type="entry name" value="NGN_dom_sf"/>
</dbReference>
<feature type="domain" description="NusG-like N-terminal" evidence="5">
    <location>
        <begin position="5"/>
        <end position="113"/>
    </location>
</feature>
<dbReference type="EMBL" id="BART01012298">
    <property type="protein sequence ID" value="GAG79287.1"/>
    <property type="molecule type" value="Genomic_DNA"/>
</dbReference>
<dbReference type="InterPro" id="IPR008991">
    <property type="entry name" value="Translation_prot_SH3-like_sf"/>
</dbReference>
<sequence length="184" mass="21010">MASNKKKWYVVHTYSGYENKVKINLEQRVKSMGMENQIFQVLIPTEKVLEVKSGKRKYVQKKVFPGYVVLEMVLDNNSWQVVRNTPGVTRFVGSGGKPVPLKEIEIDNILKQMGKGEKVPKLDIEVGENIRIIVGPFTGYTGKVREVDYEKNKMKVFLSIFGRETSCLVFSLKALQNSIMFKPC</sequence>
<dbReference type="Gene3D" id="3.30.70.940">
    <property type="entry name" value="NusG, N-terminal domain"/>
    <property type="match status" value="1"/>
</dbReference>
<dbReference type="Gene3D" id="2.30.30.30">
    <property type="match status" value="1"/>
</dbReference>
<keyword evidence="3" id="KW-0805">Transcription regulation</keyword>
<dbReference type="PANTHER" id="PTHR30265">
    <property type="entry name" value="RHO-INTERACTING TRANSCRIPTION TERMINATION FACTOR NUSG"/>
    <property type="match status" value="1"/>
</dbReference>
<evidence type="ECO:0000259" key="6">
    <source>
        <dbReference type="SMART" id="SM00739"/>
    </source>
</evidence>
<evidence type="ECO:0008006" key="8">
    <source>
        <dbReference type="Google" id="ProtNLM"/>
    </source>
</evidence>
<dbReference type="PANTHER" id="PTHR30265:SF2">
    <property type="entry name" value="TRANSCRIPTION TERMINATION_ANTITERMINATION PROTEIN NUSG"/>
    <property type="match status" value="1"/>
</dbReference>
<dbReference type="InterPro" id="IPR014722">
    <property type="entry name" value="Rib_uL2_dom2"/>
</dbReference>
<evidence type="ECO:0000256" key="2">
    <source>
        <dbReference type="ARBA" id="ARBA00022814"/>
    </source>
</evidence>
<dbReference type="PRINTS" id="PR00338">
    <property type="entry name" value="NUSGTNSCPFCT"/>
</dbReference>
<organism evidence="7">
    <name type="scientific">marine sediment metagenome</name>
    <dbReference type="NCBI Taxonomy" id="412755"/>
    <lineage>
        <taxon>unclassified sequences</taxon>
        <taxon>metagenomes</taxon>
        <taxon>ecological metagenomes</taxon>
    </lineage>
</organism>
<dbReference type="SUPFAM" id="SSF50104">
    <property type="entry name" value="Translation proteins SH3-like domain"/>
    <property type="match status" value="1"/>
</dbReference>
<dbReference type="SMART" id="SM00739">
    <property type="entry name" value="KOW"/>
    <property type="match status" value="1"/>
</dbReference>
<keyword evidence="1" id="KW-0806">Transcription termination</keyword>
<dbReference type="InterPro" id="IPR001062">
    <property type="entry name" value="Transcrpt_antiterm_NusG"/>
</dbReference>
<keyword evidence="2" id="KW-0889">Transcription antitermination</keyword>
<reference evidence="7" key="1">
    <citation type="journal article" date="2014" name="Front. Microbiol.">
        <title>High frequency of phylogenetically diverse reductive dehalogenase-homologous genes in deep subseafloor sedimentary metagenomes.</title>
        <authorList>
            <person name="Kawai M."/>
            <person name="Futagami T."/>
            <person name="Toyoda A."/>
            <person name="Takaki Y."/>
            <person name="Nishi S."/>
            <person name="Hori S."/>
            <person name="Arai W."/>
            <person name="Tsubouchi T."/>
            <person name="Morono Y."/>
            <person name="Uchiyama I."/>
            <person name="Ito T."/>
            <person name="Fujiyama A."/>
            <person name="Inagaki F."/>
            <person name="Takami H."/>
        </authorList>
    </citation>
    <scope>NUCLEOTIDE SEQUENCE</scope>
    <source>
        <strain evidence="7">Expedition CK06-06</strain>
    </source>
</reference>
<dbReference type="InterPro" id="IPR006645">
    <property type="entry name" value="NGN-like_dom"/>
</dbReference>